<comment type="caution">
    <text evidence="2">The sequence shown here is derived from an EMBL/GenBank/DDBJ whole genome shotgun (WGS) entry which is preliminary data.</text>
</comment>
<evidence type="ECO:0000256" key="1">
    <source>
        <dbReference type="SAM" id="Phobius"/>
    </source>
</evidence>
<accession>A0A1G2HHZ4</accession>
<protein>
    <recommendedName>
        <fullName evidence="4">HTH deoR-type domain-containing protein</fullName>
    </recommendedName>
</protein>
<dbReference type="InterPro" id="IPR036388">
    <property type="entry name" value="WH-like_DNA-bd_sf"/>
</dbReference>
<evidence type="ECO:0008006" key="4">
    <source>
        <dbReference type="Google" id="ProtNLM"/>
    </source>
</evidence>
<name>A0A1G2HHZ4_9BACT</name>
<dbReference type="EMBL" id="MHOK01000013">
    <property type="protein sequence ID" value="OGZ61900.1"/>
    <property type="molecule type" value="Genomic_DNA"/>
</dbReference>
<gene>
    <name evidence="2" type="ORF">A3F94_00635</name>
</gene>
<keyword evidence="1" id="KW-0812">Transmembrane</keyword>
<feature type="transmembrane region" description="Helical" evidence="1">
    <location>
        <begin position="6"/>
        <end position="26"/>
    </location>
</feature>
<dbReference type="AlphaFoldDB" id="A0A1G2HHZ4"/>
<sequence>MSSISAETIWIASAVFITAVLFELYVRAKNIRKKQLQKPHSKRINKAFAYFRSHPDEKLTNDAWQRVTKVSDATATRDLIYLVEVGALKKKGSGRGIYYSRN</sequence>
<proteinExistence type="predicted"/>
<dbReference type="Proteomes" id="UP000176770">
    <property type="component" value="Unassembled WGS sequence"/>
</dbReference>
<keyword evidence="1" id="KW-0472">Membrane</keyword>
<dbReference type="Gene3D" id="1.10.10.10">
    <property type="entry name" value="Winged helix-like DNA-binding domain superfamily/Winged helix DNA-binding domain"/>
    <property type="match status" value="1"/>
</dbReference>
<reference evidence="2 3" key="1">
    <citation type="journal article" date="2016" name="Nat. Commun.">
        <title>Thousands of microbial genomes shed light on interconnected biogeochemical processes in an aquifer system.</title>
        <authorList>
            <person name="Anantharaman K."/>
            <person name="Brown C.T."/>
            <person name="Hug L.A."/>
            <person name="Sharon I."/>
            <person name="Castelle C.J."/>
            <person name="Probst A.J."/>
            <person name="Thomas B.C."/>
            <person name="Singh A."/>
            <person name="Wilkins M.J."/>
            <person name="Karaoz U."/>
            <person name="Brodie E.L."/>
            <person name="Williams K.H."/>
            <person name="Hubbard S.S."/>
            <person name="Banfield J.F."/>
        </authorList>
    </citation>
    <scope>NUCLEOTIDE SEQUENCE [LARGE SCALE GENOMIC DNA]</scope>
</reference>
<evidence type="ECO:0000313" key="2">
    <source>
        <dbReference type="EMBL" id="OGZ61900.1"/>
    </source>
</evidence>
<organism evidence="2 3">
    <name type="scientific">Candidatus Spechtbacteria bacterium RIFCSPLOWO2_12_FULL_38_22</name>
    <dbReference type="NCBI Taxonomy" id="1802165"/>
    <lineage>
        <taxon>Bacteria</taxon>
        <taxon>Candidatus Spechtiibacteriota</taxon>
    </lineage>
</organism>
<evidence type="ECO:0000313" key="3">
    <source>
        <dbReference type="Proteomes" id="UP000176770"/>
    </source>
</evidence>
<keyword evidence="1" id="KW-1133">Transmembrane helix</keyword>
<dbReference type="STRING" id="1802165.A3F94_00635"/>